<evidence type="ECO:0000256" key="2">
    <source>
        <dbReference type="ARBA" id="ARBA00022723"/>
    </source>
</evidence>
<dbReference type="Pfam" id="PF13183">
    <property type="entry name" value="Fer4_8"/>
    <property type="match status" value="1"/>
</dbReference>
<dbReference type="Gene3D" id="1.10.1060.10">
    <property type="entry name" value="Alpha-helical ferredoxin"/>
    <property type="match status" value="1"/>
</dbReference>
<feature type="transmembrane region" description="Helical" evidence="6">
    <location>
        <begin position="6"/>
        <end position="25"/>
    </location>
</feature>
<dbReference type="Pfam" id="PF02754">
    <property type="entry name" value="CCG"/>
    <property type="match status" value="2"/>
</dbReference>
<dbReference type="GO" id="GO:0016491">
    <property type="term" value="F:oxidoreductase activity"/>
    <property type="evidence" value="ECO:0007669"/>
    <property type="project" value="UniProtKB-KW"/>
</dbReference>
<dbReference type="SUPFAM" id="SSF103501">
    <property type="entry name" value="Respiratory nitrate reductase 1 gamma chain"/>
    <property type="match status" value="1"/>
</dbReference>
<dbReference type="OrthoDB" id="9794954at2"/>
<gene>
    <name evidence="8" type="ORF">F8566_16950</name>
</gene>
<protein>
    <submittedName>
        <fullName evidence="8">(Fe-S)-binding protein</fullName>
    </submittedName>
</protein>
<dbReference type="PANTHER" id="PTHR43255">
    <property type="entry name" value="IRON-SULFUR-BINDING OXIDOREDUCTASE FADF-RELATED-RELATED"/>
    <property type="match status" value="1"/>
</dbReference>
<proteinExistence type="predicted"/>
<keyword evidence="1" id="KW-0004">4Fe-4S</keyword>
<keyword evidence="5" id="KW-0411">Iron-sulfur</keyword>
<name>A0A6H9YWV2_9ACTN</name>
<evidence type="ECO:0000256" key="3">
    <source>
        <dbReference type="ARBA" id="ARBA00023002"/>
    </source>
</evidence>
<evidence type="ECO:0000256" key="1">
    <source>
        <dbReference type="ARBA" id="ARBA00022485"/>
    </source>
</evidence>
<feature type="domain" description="4Fe-4S ferredoxin-type" evidence="7">
    <location>
        <begin position="366"/>
        <end position="396"/>
    </location>
</feature>
<feature type="transmembrane region" description="Helical" evidence="6">
    <location>
        <begin position="110"/>
        <end position="134"/>
    </location>
</feature>
<keyword evidence="4" id="KW-0408">Iron</keyword>
<dbReference type="PANTHER" id="PTHR43255:SF1">
    <property type="entry name" value="IRON-SULFUR-BINDING OXIDOREDUCTASE FADF-RELATED"/>
    <property type="match status" value="1"/>
</dbReference>
<dbReference type="GO" id="GO:0051539">
    <property type="term" value="F:4 iron, 4 sulfur cluster binding"/>
    <property type="evidence" value="ECO:0007669"/>
    <property type="project" value="UniProtKB-KW"/>
</dbReference>
<dbReference type="InterPro" id="IPR036197">
    <property type="entry name" value="NarG-like_sf"/>
</dbReference>
<dbReference type="Gene3D" id="1.20.950.20">
    <property type="entry name" value="Transmembrane di-heme cytochromes, Chain C"/>
    <property type="match status" value="1"/>
</dbReference>
<accession>A0A6H9YWV2</accession>
<dbReference type="InterPro" id="IPR051460">
    <property type="entry name" value="HdrC_iron-sulfur_subunit"/>
</dbReference>
<dbReference type="InterPro" id="IPR009051">
    <property type="entry name" value="Helical_ferredxn"/>
</dbReference>
<reference evidence="8 9" key="1">
    <citation type="submission" date="2019-09" db="EMBL/GenBank/DDBJ databases">
        <title>Actinomadura physcomitrii sp. nov., a novel actinomycete isolated from moss [Physcomitrium sphaericum (Ludw) Fuernr].</title>
        <authorList>
            <person name="Zhuang X."/>
            <person name="Liu C."/>
        </authorList>
    </citation>
    <scope>NUCLEOTIDE SEQUENCE [LARGE SCALE GENOMIC DNA]</scope>
    <source>
        <strain evidence="8 9">HMC1</strain>
    </source>
</reference>
<dbReference type="InterPro" id="IPR017900">
    <property type="entry name" value="4Fe4S_Fe_S_CS"/>
</dbReference>
<dbReference type="AlphaFoldDB" id="A0A6H9YWV2"/>
<feature type="transmembrane region" description="Helical" evidence="6">
    <location>
        <begin position="213"/>
        <end position="231"/>
    </location>
</feature>
<dbReference type="Proteomes" id="UP000468735">
    <property type="component" value="Unassembled WGS sequence"/>
</dbReference>
<keyword evidence="2" id="KW-0479">Metal-binding</keyword>
<keyword evidence="3" id="KW-0560">Oxidoreductase</keyword>
<evidence type="ECO:0000256" key="5">
    <source>
        <dbReference type="ARBA" id="ARBA00023014"/>
    </source>
</evidence>
<feature type="transmembrane region" description="Helical" evidence="6">
    <location>
        <begin position="155"/>
        <end position="174"/>
    </location>
</feature>
<dbReference type="EMBL" id="WBMT01000007">
    <property type="protein sequence ID" value="KAB2348471.1"/>
    <property type="molecule type" value="Genomic_DNA"/>
</dbReference>
<dbReference type="InterPro" id="IPR004017">
    <property type="entry name" value="Cys_rich_dom"/>
</dbReference>
<organism evidence="8 9">
    <name type="scientific">Actinomadura rudentiformis</name>
    <dbReference type="NCBI Taxonomy" id="359158"/>
    <lineage>
        <taxon>Bacteria</taxon>
        <taxon>Bacillati</taxon>
        <taxon>Actinomycetota</taxon>
        <taxon>Actinomycetes</taxon>
        <taxon>Streptosporangiales</taxon>
        <taxon>Thermomonosporaceae</taxon>
        <taxon>Actinomadura</taxon>
    </lineage>
</organism>
<keyword evidence="6" id="KW-0472">Membrane</keyword>
<dbReference type="RefSeq" id="WP_151561199.1">
    <property type="nucleotide sequence ID" value="NZ_WBMT01000007.1"/>
</dbReference>
<sequence>MFWLTLIIGLAGTAVALALAGRRVLFLWKLFKSGQPDPDRVLQVKRDPKADVEGQVVEVMGQKKLLKWTVAGLAHAAVMWAFILLVTVYLEAGVALLFGLDKHIPFLQSWGPIGFVQDTIALLCVAGLVTFAIIRFKNAPKKLGRKSRFSGSHLGGAWVILFMIFNVIWTMFFFRGVASASGNLAYGKGAYFSYLTGKLFEGMSHDTLEVLESVGLLLHIGVALVFLVIVVNSKHLHIFIAPLNVMFKRRPDGLGPVQPMMSNGKPLDFEEADPDEDTFGRGKIEDFTWKGLLDMATCTECGRCQSQCPAWNTGKPLSPKMVILDLRDHAFHKAPYMLASEEEREKFTDEQKLAMEVDKELVGEDGVIHPDVLWSCTNCGACVEQCPVDIEHIDHILDMRRFQVMIESSFPSEAGVMLKNLENKGNPWGMSEMKRLEWIEELDFEVEVIDEKMPEDVEYLFWVGCAGALEDRAKKTTKAVAELLHIAGVKFGVLGPMEACTGDPARRLGMEFVFQMLGQQNVETLNEAGVKKIVATCPHCFNTLANEYPQIGGQYEVVHHTQLLAHLVDEGKLTPVTPIEESITYHDPCFLGRHNKVYKQPRDIMAKVPGVKTQEMHRHKDRGFCCGAGGARMWMEERIGKRINTERVDEALETNPDTVSTACPFCLVMLGDAINEKKNEGAAKESLEVVDVSQLLIRSIKGEGAAPTEKEPVGAE</sequence>
<feature type="domain" description="4Fe-4S ferredoxin-type" evidence="7">
    <location>
        <begin position="289"/>
        <end position="319"/>
    </location>
</feature>
<dbReference type="SUPFAM" id="SSF46548">
    <property type="entry name" value="alpha-helical ferredoxin"/>
    <property type="match status" value="1"/>
</dbReference>
<evidence type="ECO:0000256" key="4">
    <source>
        <dbReference type="ARBA" id="ARBA00023004"/>
    </source>
</evidence>
<dbReference type="GO" id="GO:0046872">
    <property type="term" value="F:metal ion binding"/>
    <property type="evidence" value="ECO:0007669"/>
    <property type="project" value="UniProtKB-KW"/>
</dbReference>
<evidence type="ECO:0000259" key="7">
    <source>
        <dbReference type="PROSITE" id="PS51379"/>
    </source>
</evidence>
<evidence type="ECO:0000313" key="9">
    <source>
        <dbReference type="Proteomes" id="UP000468735"/>
    </source>
</evidence>
<keyword evidence="6" id="KW-0812">Transmembrane</keyword>
<dbReference type="PROSITE" id="PS00198">
    <property type="entry name" value="4FE4S_FER_1"/>
    <property type="match status" value="1"/>
</dbReference>
<dbReference type="InterPro" id="IPR017896">
    <property type="entry name" value="4Fe4S_Fe-S-bd"/>
</dbReference>
<dbReference type="GO" id="GO:0005886">
    <property type="term" value="C:plasma membrane"/>
    <property type="evidence" value="ECO:0007669"/>
    <property type="project" value="TreeGrafter"/>
</dbReference>
<evidence type="ECO:0000313" key="8">
    <source>
        <dbReference type="EMBL" id="KAB2348471.1"/>
    </source>
</evidence>
<comment type="caution">
    <text evidence="8">The sequence shown here is derived from an EMBL/GenBank/DDBJ whole genome shotgun (WGS) entry which is preliminary data.</text>
</comment>
<evidence type="ECO:0000256" key="6">
    <source>
        <dbReference type="SAM" id="Phobius"/>
    </source>
</evidence>
<feature type="transmembrane region" description="Helical" evidence="6">
    <location>
        <begin position="70"/>
        <end position="90"/>
    </location>
</feature>
<dbReference type="PROSITE" id="PS51379">
    <property type="entry name" value="4FE4S_FER_2"/>
    <property type="match status" value="2"/>
</dbReference>
<keyword evidence="6" id="KW-1133">Transmembrane helix</keyword>
<keyword evidence="9" id="KW-1185">Reference proteome</keyword>